<dbReference type="GO" id="GO:0032259">
    <property type="term" value="P:methylation"/>
    <property type="evidence" value="ECO:0007669"/>
    <property type="project" value="UniProtKB-KW"/>
</dbReference>
<gene>
    <name evidence="3" type="ORF">B0T10DRAFT_513195</name>
</gene>
<feature type="region of interest" description="Disordered" evidence="2">
    <location>
        <begin position="1"/>
        <end position="24"/>
    </location>
</feature>
<name>A0A9P8W4H7_9HYPO</name>
<dbReference type="OrthoDB" id="2013972at2759"/>
<sequence>METETDSTFGEENSTSGSLTNSITNYQNKHGRTYHALDSGIYPFPNDIQERDRLDMVHAVFNRALEGHLHRAPIDDNPPNVLDIGTGTGIWAIEFADSHGGSRVRGIDLSPIQPTYGPRNLEFLVDNVEKTWSDSIKYDFIHSRCMAGAIEDWQRLVNQAFDNLREGGWVEFQELVGCAYSKDSENPQPNHAMFELMESLSKAGEINHRTMDPGPSFTDWAGTSGFINIEEYRTKLPFGIRPDKPDCEDIGSLLAASFYYGVDGLTAVPLIDTLEWPAEKVCALNDRVRRACNSPDTRLQIELELIVVFAQKP</sequence>
<comment type="caution">
    <text evidence="3">The sequence shown here is derived from an EMBL/GenBank/DDBJ whole genome shotgun (WGS) entry which is preliminary data.</text>
</comment>
<dbReference type="Gene3D" id="3.40.50.150">
    <property type="entry name" value="Vaccinia Virus protein VP39"/>
    <property type="match status" value="1"/>
</dbReference>
<dbReference type="PANTHER" id="PTHR43591">
    <property type="entry name" value="METHYLTRANSFERASE"/>
    <property type="match status" value="1"/>
</dbReference>
<dbReference type="SUPFAM" id="SSF53335">
    <property type="entry name" value="S-adenosyl-L-methionine-dependent methyltransferases"/>
    <property type="match status" value="1"/>
</dbReference>
<dbReference type="GO" id="GO:0008168">
    <property type="term" value="F:methyltransferase activity"/>
    <property type="evidence" value="ECO:0007669"/>
    <property type="project" value="UniProtKB-KW"/>
</dbReference>
<dbReference type="PANTHER" id="PTHR43591:SF24">
    <property type="entry name" value="2-METHOXY-6-POLYPRENYL-1,4-BENZOQUINOL METHYLASE, MITOCHONDRIAL"/>
    <property type="match status" value="1"/>
</dbReference>
<keyword evidence="4" id="KW-1185">Reference proteome</keyword>
<evidence type="ECO:0000256" key="1">
    <source>
        <dbReference type="ARBA" id="ARBA00038158"/>
    </source>
</evidence>
<accession>A0A9P8W4H7</accession>
<dbReference type="AlphaFoldDB" id="A0A9P8W4H7"/>
<evidence type="ECO:0000256" key="2">
    <source>
        <dbReference type="SAM" id="MobiDB-lite"/>
    </source>
</evidence>
<dbReference type="CDD" id="cd02440">
    <property type="entry name" value="AdoMet_MTases"/>
    <property type="match status" value="1"/>
</dbReference>
<organism evidence="3 4">
    <name type="scientific">Thelonectria olida</name>
    <dbReference type="NCBI Taxonomy" id="1576542"/>
    <lineage>
        <taxon>Eukaryota</taxon>
        <taxon>Fungi</taxon>
        <taxon>Dikarya</taxon>
        <taxon>Ascomycota</taxon>
        <taxon>Pezizomycotina</taxon>
        <taxon>Sordariomycetes</taxon>
        <taxon>Hypocreomycetidae</taxon>
        <taxon>Hypocreales</taxon>
        <taxon>Nectriaceae</taxon>
        <taxon>Thelonectria</taxon>
    </lineage>
</organism>
<keyword evidence="3" id="KW-0808">Transferase</keyword>
<proteinExistence type="inferred from homology"/>
<dbReference type="InterPro" id="IPR029063">
    <property type="entry name" value="SAM-dependent_MTases_sf"/>
</dbReference>
<evidence type="ECO:0000313" key="4">
    <source>
        <dbReference type="Proteomes" id="UP000777438"/>
    </source>
</evidence>
<dbReference type="Pfam" id="PF13489">
    <property type="entry name" value="Methyltransf_23"/>
    <property type="match status" value="1"/>
</dbReference>
<protein>
    <submittedName>
        <fullName evidence="3">TAM domain methyltransferase</fullName>
    </submittedName>
</protein>
<evidence type="ECO:0000313" key="3">
    <source>
        <dbReference type="EMBL" id="KAH6889935.1"/>
    </source>
</evidence>
<dbReference type="EMBL" id="JAGPYM010000010">
    <property type="protein sequence ID" value="KAH6889935.1"/>
    <property type="molecule type" value="Genomic_DNA"/>
</dbReference>
<dbReference type="Proteomes" id="UP000777438">
    <property type="component" value="Unassembled WGS sequence"/>
</dbReference>
<reference evidence="3 4" key="1">
    <citation type="journal article" date="2021" name="Nat. Commun.">
        <title>Genetic determinants of endophytism in the Arabidopsis root mycobiome.</title>
        <authorList>
            <person name="Mesny F."/>
            <person name="Miyauchi S."/>
            <person name="Thiergart T."/>
            <person name="Pickel B."/>
            <person name="Atanasova L."/>
            <person name="Karlsson M."/>
            <person name="Huettel B."/>
            <person name="Barry K.W."/>
            <person name="Haridas S."/>
            <person name="Chen C."/>
            <person name="Bauer D."/>
            <person name="Andreopoulos W."/>
            <person name="Pangilinan J."/>
            <person name="LaButti K."/>
            <person name="Riley R."/>
            <person name="Lipzen A."/>
            <person name="Clum A."/>
            <person name="Drula E."/>
            <person name="Henrissat B."/>
            <person name="Kohler A."/>
            <person name="Grigoriev I.V."/>
            <person name="Martin F.M."/>
            <person name="Hacquard S."/>
        </authorList>
    </citation>
    <scope>NUCLEOTIDE SEQUENCE [LARGE SCALE GENOMIC DNA]</scope>
    <source>
        <strain evidence="3 4">MPI-CAGE-CH-0241</strain>
    </source>
</reference>
<comment type="similarity">
    <text evidence="1">Belongs to the methyltransferase superfamily. LaeA methyltransferase family.</text>
</comment>
<keyword evidence="3" id="KW-0489">Methyltransferase</keyword>